<gene>
    <name evidence="11" type="ORF">BLA29_008564</name>
</gene>
<feature type="non-terminal residue" evidence="11">
    <location>
        <position position="1"/>
    </location>
</feature>
<keyword evidence="12" id="KW-1185">Reference proteome</keyword>
<proteinExistence type="predicted"/>
<evidence type="ECO:0000256" key="2">
    <source>
        <dbReference type="ARBA" id="ARBA00022692"/>
    </source>
</evidence>
<evidence type="ECO:0000313" key="11">
    <source>
        <dbReference type="EMBL" id="OTF81767.1"/>
    </source>
</evidence>
<dbReference type="OrthoDB" id="6250271at2759"/>
<evidence type="ECO:0000256" key="6">
    <source>
        <dbReference type="ARBA" id="ARBA00022989"/>
    </source>
</evidence>
<evidence type="ECO:0000256" key="8">
    <source>
        <dbReference type="PROSITE-ProRule" id="PRU00043"/>
    </source>
</evidence>
<dbReference type="Gene3D" id="2.60.40.60">
    <property type="entry name" value="Cadherins"/>
    <property type="match status" value="1"/>
</dbReference>
<sequence length="270" mass="29864">VIGDAAHDGDIELFIIGNVNNNNSTTEQPSTEDQSSNIPIRIEPGTKNLILIRQLDKESVEGESGMTIGVRCRPKRLLLDSANRRVDRRISTSDEPINRIWTDDIIIPIRILVTDANDNKPEWQGNVPYSVNISEMSAPGSVVMRISAVDHDQLGPYSTIEYSVEPGPYSHLLRFASPLEGTLVLAGQLDYETLPEFSVSIVARDQGNPPNTATTKVNVQVIDVDDQNPRFEMDKYTATLAEGQVIQTPLTIKPKPIRAEDPDRAIRSPI</sequence>
<dbReference type="PANTHER" id="PTHR24025">
    <property type="entry name" value="DESMOGLEIN FAMILY MEMBER"/>
    <property type="match status" value="1"/>
</dbReference>
<accession>A0A1Y3BNW3</accession>
<dbReference type="SMART" id="SM00112">
    <property type="entry name" value="CA"/>
    <property type="match status" value="1"/>
</dbReference>
<evidence type="ECO:0000256" key="7">
    <source>
        <dbReference type="ARBA" id="ARBA00023136"/>
    </source>
</evidence>
<name>A0A1Y3BNW3_EURMA</name>
<dbReference type="GO" id="GO:0007156">
    <property type="term" value="P:homophilic cell adhesion via plasma membrane adhesion molecules"/>
    <property type="evidence" value="ECO:0007669"/>
    <property type="project" value="InterPro"/>
</dbReference>
<keyword evidence="4 8" id="KW-0106">Calcium</keyword>
<comment type="subcellular location">
    <subcellularLocation>
        <location evidence="1">Membrane</location>
    </subcellularLocation>
</comment>
<feature type="non-terminal residue" evidence="11">
    <location>
        <position position="270"/>
    </location>
</feature>
<feature type="domain" description="Cadherin" evidence="10">
    <location>
        <begin position="125"/>
        <end position="231"/>
    </location>
</feature>
<reference evidence="11 12" key="1">
    <citation type="submission" date="2017-03" db="EMBL/GenBank/DDBJ databases">
        <title>Genome Survey of Euroglyphus maynei.</title>
        <authorList>
            <person name="Arlian L.G."/>
            <person name="Morgan M.S."/>
            <person name="Rider S.D."/>
        </authorList>
    </citation>
    <scope>NUCLEOTIDE SEQUENCE [LARGE SCALE GENOMIC DNA]</scope>
    <source>
        <strain evidence="11">Arlian Lab</strain>
        <tissue evidence="11">Whole body</tissue>
    </source>
</reference>
<dbReference type="FunFam" id="2.60.40.60:FF:000092">
    <property type="entry name" value="Protocadherin 8"/>
    <property type="match status" value="1"/>
</dbReference>
<keyword evidence="5" id="KW-0130">Cell adhesion</keyword>
<dbReference type="Proteomes" id="UP000194236">
    <property type="component" value="Unassembled WGS sequence"/>
</dbReference>
<dbReference type="InterPro" id="IPR050971">
    <property type="entry name" value="Cadherin-domain_protein"/>
</dbReference>
<keyword evidence="3" id="KW-0677">Repeat</keyword>
<dbReference type="PRINTS" id="PR00205">
    <property type="entry name" value="CADHERIN"/>
</dbReference>
<keyword evidence="2" id="KW-0812">Transmembrane</keyword>
<keyword evidence="7" id="KW-0472">Membrane</keyword>
<dbReference type="SUPFAM" id="SSF49313">
    <property type="entry name" value="Cadherin-like"/>
    <property type="match status" value="1"/>
</dbReference>
<dbReference type="GO" id="GO:0016020">
    <property type="term" value="C:membrane"/>
    <property type="evidence" value="ECO:0007669"/>
    <property type="project" value="UniProtKB-SubCell"/>
</dbReference>
<dbReference type="InterPro" id="IPR002126">
    <property type="entry name" value="Cadherin-like_dom"/>
</dbReference>
<evidence type="ECO:0000256" key="9">
    <source>
        <dbReference type="SAM" id="MobiDB-lite"/>
    </source>
</evidence>
<evidence type="ECO:0000256" key="5">
    <source>
        <dbReference type="ARBA" id="ARBA00022889"/>
    </source>
</evidence>
<evidence type="ECO:0000256" key="1">
    <source>
        <dbReference type="ARBA" id="ARBA00004370"/>
    </source>
</evidence>
<evidence type="ECO:0000256" key="3">
    <source>
        <dbReference type="ARBA" id="ARBA00022737"/>
    </source>
</evidence>
<dbReference type="AlphaFoldDB" id="A0A1Y3BNW3"/>
<dbReference type="Pfam" id="PF00028">
    <property type="entry name" value="Cadherin"/>
    <property type="match status" value="1"/>
</dbReference>
<dbReference type="InterPro" id="IPR015919">
    <property type="entry name" value="Cadherin-like_sf"/>
</dbReference>
<feature type="region of interest" description="Disordered" evidence="9">
    <location>
        <begin position="20"/>
        <end position="39"/>
    </location>
</feature>
<dbReference type="PANTHER" id="PTHR24025:SF31">
    <property type="entry name" value="NEURAL-CADHERIN"/>
    <property type="match status" value="1"/>
</dbReference>
<keyword evidence="6" id="KW-1133">Transmembrane helix</keyword>
<organism evidence="11 12">
    <name type="scientific">Euroglyphus maynei</name>
    <name type="common">Mayne's house dust mite</name>
    <dbReference type="NCBI Taxonomy" id="6958"/>
    <lineage>
        <taxon>Eukaryota</taxon>
        <taxon>Metazoa</taxon>
        <taxon>Ecdysozoa</taxon>
        <taxon>Arthropoda</taxon>
        <taxon>Chelicerata</taxon>
        <taxon>Arachnida</taxon>
        <taxon>Acari</taxon>
        <taxon>Acariformes</taxon>
        <taxon>Sarcoptiformes</taxon>
        <taxon>Astigmata</taxon>
        <taxon>Psoroptidia</taxon>
        <taxon>Analgoidea</taxon>
        <taxon>Pyroglyphidae</taxon>
        <taxon>Pyroglyphinae</taxon>
        <taxon>Euroglyphus</taxon>
    </lineage>
</organism>
<dbReference type="CDD" id="cd11304">
    <property type="entry name" value="Cadherin_repeat"/>
    <property type="match status" value="1"/>
</dbReference>
<dbReference type="EMBL" id="MUJZ01011850">
    <property type="protein sequence ID" value="OTF81767.1"/>
    <property type="molecule type" value="Genomic_DNA"/>
</dbReference>
<evidence type="ECO:0000259" key="10">
    <source>
        <dbReference type="PROSITE" id="PS50268"/>
    </source>
</evidence>
<dbReference type="GO" id="GO:0005509">
    <property type="term" value="F:calcium ion binding"/>
    <property type="evidence" value="ECO:0007669"/>
    <property type="project" value="UniProtKB-UniRule"/>
</dbReference>
<feature type="compositionally biased region" description="Polar residues" evidence="9">
    <location>
        <begin position="20"/>
        <end position="38"/>
    </location>
</feature>
<evidence type="ECO:0000313" key="12">
    <source>
        <dbReference type="Proteomes" id="UP000194236"/>
    </source>
</evidence>
<comment type="caution">
    <text evidence="11">The sequence shown here is derived from an EMBL/GenBank/DDBJ whole genome shotgun (WGS) entry which is preliminary data.</text>
</comment>
<evidence type="ECO:0000256" key="4">
    <source>
        <dbReference type="ARBA" id="ARBA00022837"/>
    </source>
</evidence>
<dbReference type="GO" id="GO:0005911">
    <property type="term" value="C:cell-cell junction"/>
    <property type="evidence" value="ECO:0007669"/>
    <property type="project" value="TreeGrafter"/>
</dbReference>
<dbReference type="PROSITE" id="PS50268">
    <property type="entry name" value="CADHERIN_2"/>
    <property type="match status" value="1"/>
</dbReference>
<protein>
    <recommendedName>
        <fullName evidence="10">Cadherin domain-containing protein</fullName>
    </recommendedName>
</protein>